<dbReference type="Proteomes" id="UP000824225">
    <property type="component" value="Unassembled WGS sequence"/>
</dbReference>
<evidence type="ECO:0000313" key="2">
    <source>
        <dbReference type="Proteomes" id="UP000824225"/>
    </source>
</evidence>
<reference evidence="1" key="2">
    <citation type="submission" date="2021-04" db="EMBL/GenBank/DDBJ databases">
        <authorList>
            <person name="Gilroy R."/>
        </authorList>
    </citation>
    <scope>NUCLEOTIDE SEQUENCE</scope>
    <source>
        <strain evidence="1">CHK186-16707</strain>
    </source>
</reference>
<organism evidence="1 2">
    <name type="scientific">Candidatus Mailhella merdigallinarum</name>
    <dbReference type="NCBI Taxonomy" id="2838658"/>
    <lineage>
        <taxon>Bacteria</taxon>
        <taxon>Pseudomonadati</taxon>
        <taxon>Thermodesulfobacteriota</taxon>
        <taxon>Desulfovibrionia</taxon>
        <taxon>Desulfovibrionales</taxon>
        <taxon>Desulfovibrionaceae</taxon>
        <taxon>Mailhella</taxon>
    </lineage>
</organism>
<sequence>MPKTRLSDVSLYGFDFGAARDWYDAGRVRQQARDAALVTTPSTTVPAEFTTYIDPMVVEILTSPLRARLLGRERRAGNFATTQFTFRVGELVGASEPYSDFADNRTSDVNYNWPVRENYLFQTVIRYGDRETALTGAAKISLAADKQRAAANTLDHDANSFALLGVAGLDIYGILNAPELPAAITPGATGTGGGVTWNTKDMLQIYNDILLLFAQLAENGRGWIDQNTPLQLIVSPRAMTYLGRASEYNTNVLDLLQKYFSRLEVVVLPELQGTTGGETILLKAASIQGQPVIELPFSEKVRAGRVVEELSSIKQKWVAGTYGALLIYPFAIAQMRGVLD</sequence>
<evidence type="ECO:0000313" key="1">
    <source>
        <dbReference type="EMBL" id="HJA08905.1"/>
    </source>
</evidence>
<gene>
    <name evidence="1" type="ORF">H9962_06925</name>
</gene>
<dbReference type="EMBL" id="DXAN01000023">
    <property type="protein sequence ID" value="HJA08905.1"/>
    <property type="molecule type" value="Genomic_DNA"/>
</dbReference>
<dbReference type="Pfam" id="PF09950">
    <property type="entry name" value="Major_capside"/>
    <property type="match status" value="1"/>
</dbReference>
<proteinExistence type="predicted"/>
<dbReference type="AlphaFoldDB" id="A0A9D2HF61"/>
<accession>A0A9D2HF61</accession>
<reference evidence="1" key="1">
    <citation type="journal article" date="2021" name="PeerJ">
        <title>Extensive microbial diversity within the chicken gut microbiome revealed by metagenomics and culture.</title>
        <authorList>
            <person name="Gilroy R."/>
            <person name="Ravi A."/>
            <person name="Getino M."/>
            <person name="Pursley I."/>
            <person name="Horton D.L."/>
            <person name="Alikhan N.F."/>
            <person name="Baker D."/>
            <person name="Gharbi K."/>
            <person name="Hall N."/>
            <person name="Watson M."/>
            <person name="Adriaenssens E.M."/>
            <person name="Foster-Nyarko E."/>
            <person name="Jarju S."/>
            <person name="Secka A."/>
            <person name="Antonio M."/>
            <person name="Oren A."/>
            <person name="Chaudhuri R.R."/>
            <person name="La Ragione R."/>
            <person name="Hildebrand F."/>
            <person name="Pallen M.J."/>
        </authorList>
    </citation>
    <scope>NUCLEOTIDE SEQUENCE</scope>
    <source>
        <strain evidence="1">CHK186-16707</strain>
    </source>
</reference>
<comment type="caution">
    <text evidence="1">The sequence shown here is derived from an EMBL/GenBank/DDBJ whole genome shotgun (WGS) entry which is preliminary data.</text>
</comment>
<dbReference type="InterPro" id="IPR020049">
    <property type="entry name" value="Major_capsid-like"/>
</dbReference>
<name>A0A9D2HF61_9BACT</name>
<protein>
    <submittedName>
        <fullName evidence="1">DUF2184 domain-containing protein</fullName>
    </submittedName>
</protein>